<dbReference type="eggNOG" id="COG3959">
    <property type="taxonomic scope" value="Bacteria"/>
</dbReference>
<dbReference type="OrthoDB" id="9759664at2"/>
<sequence length="263" mass="28724">MTERKLIKKSIIHMVHRSRSSHVGSCLSVADILYLLYFKIMNVDPERPNLPGRDRLILSKGHASAALYATLAQRGYFPQEYLERFYVDGGLLPGHLDMDAVPGVDASAGSLGHGLSLGIGMAIAQRGSASPGRVFVILGDGECNEGSVWEGVMLASTLGLSNLTAIVDYNKLQSFGRTNNVINQANMSQRWESFGWEACDVDGHDLEALEAALQKPQSGPRVLVAHTVKGKGVSFMEDRLEWHYKSPNDDQLEQALTELEGLA</sequence>
<dbReference type="CDD" id="cd02012">
    <property type="entry name" value="TPP_TK"/>
    <property type="match status" value="1"/>
</dbReference>
<feature type="domain" description="Transketolase N-terminal" evidence="1">
    <location>
        <begin position="12"/>
        <end position="254"/>
    </location>
</feature>
<dbReference type="SUPFAM" id="SSF52518">
    <property type="entry name" value="Thiamin diphosphate-binding fold (THDP-binding)"/>
    <property type="match status" value="1"/>
</dbReference>
<dbReference type="STRING" id="443144.GM21_3398"/>
<dbReference type="EMBL" id="CP001661">
    <property type="protein sequence ID" value="ACT19422.1"/>
    <property type="molecule type" value="Genomic_DNA"/>
</dbReference>
<evidence type="ECO:0000313" key="2">
    <source>
        <dbReference type="EMBL" id="ACT19422.1"/>
    </source>
</evidence>
<proteinExistence type="predicted"/>
<dbReference type="AlphaFoldDB" id="C6E4X6"/>
<accession>C6E4X6</accession>
<dbReference type="Gene3D" id="3.40.50.970">
    <property type="match status" value="1"/>
</dbReference>
<name>C6E4X6_GEOSM</name>
<dbReference type="HOGENOM" id="CLU_009227_4_1_7"/>
<dbReference type="PANTHER" id="PTHR47514">
    <property type="entry name" value="TRANSKETOLASE N-TERMINAL SECTION-RELATED"/>
    <property type="match status" value="1"/>
</dbReference>
<reference evidence="2" key="1">
    <citation type="submission" date="2009-07" db="EMBL/GenBank/DDBJ databases">
        <title>Complete sequence of Geobacter sp. M21.</title>
        <authorList>
            <consortium name="US DOE Joint Genome Institute"/>
            <person name="Lucas S."/>
            <person name="Copeland A."/>
            <person name="Lapidus A."/>
            <person name="Glavina del Rio T."/>
            <person name="Dalin E."/>
            <person name="Tice H."/>
            <person name="Bruce D."/>
            <person name="Goodwin L."/>
            <person name="Pitluck S."/>
            <person name="Saunders E."/>
            <person name="Brettin T."/>
            <person name="Detter J.C."/>
            <person name="Han C."/>
            <person name="Larimer F."/>
            <person name="Land M."/>
            <person name="Hauser L."/>
            <person name="Kyrpides N."/>
            <person name="Ovchinnikova G."/>
            <person name="Lovley D."/>
        </authorList>
    </citation>
    <scope>NUCLEOTIDE SEQUENCE [LARGE SCALE GENOMIC DNA]</scope>
    <source>
        <strain evidence="2">M21</strain>
    </source>
</reference>
<dbReference type="PANTHER" id="PTHR47514:SF2">
    <property type="entry name" value="TRANSKETOLASE"/>
    <property type="match status" value="1"/>
</dbReference>
<protein>
    <submittedName>
        <fullName evidence="2">Transketolase domain protein</fullName>
    </submittedName>
</protein>
<organism evidence="2">
    <name type="scientific">Geobacter sp. (strain M21)</name>
    <dbReference type="NCBI Taxonomy" id="443144"/>
    <lineage>
        <taxon>Bacteria</taxon>
        <taxon>Pseudomonadati</taxon>
        <taxon>Thermodesulfobacteriota</taxon>
        <taxon>Desulfuromonadia</taxon>
        <taxon>Geobacterales</taxon>
        <taxon>Geobacteraceae</taxon>
        <taxon>Geobacter</taxon>
    </lineage>
</organism>
<dbReference type="InterPro" id="IPR029061">
    <property type="entry name" value="THDP-binding"/>
</dbReference>
<dbReference type="InterPro" id="IPR005474">
    <property type="entry name" value="Transketolase_N"/>
</dbReference>
<dbReference type="KEGG" id="gem:GM21_3398"/>
<evidence type="ECO:0000259" key="1">
    <source>
        <dbReference type="Pfam" id="PF00456"/>
    </source>
</evidence>
<dbReference type="Pfam" id="PF00456">
    <property type="entry name" value="Transketolase_N"/>
    <property type="match status" value="1"/>
</dbReference>
<gene>
    <name evidence="2" type="ordered locus">GM21_3398</name>
</gene>